<comment type="caution">
    <text evidence="6">The sequence shown here is derived from an EMBL/GenBank/DDBJ whole genome shotgun (WGS) entry which is preliminary data.</text>
</comment>
<feature type="transmembrane region" description="Helical" evidence="5">
    <location>
        <begin position="41"/>
        <end position="62"/>
    </location>
</feature>
<keyword evidence="4 5" id="KW-0472">Membrane</keyword>
<gene>
    <name evidence="6" type="ORF">PFISCL1PPCAC_15184</name>
</gene>
<accession>A0AAV5VW75</accession>
<evidence type="ECO:0000256" key="4">
    <source>
        <dbReference type="ARBA" id="ARBA00023136"/>
    </source>
</evidence>
<keyword evidence="3 5" id="KW-1133">Transmembrane helix</keyword>
<evidence type="ECO:0000256" key="1">
    <source>
        <dbReference type="ARBA" id="ARBA00004127"/>
    </source>
</evidence>
<dbReference type="GO" id="GO:0005765">
    <property type="term" value="C:lysosomal membrane"/>
    <property type="evidence" value="ECO:0007669"/>
    <property type="project" value="TreeGrafter"/>
</dbReference>
<organism evidence="6 7">
    <name type="scientific">Pristionchus fissidentatus</name>
    <dbReference type="NCBI Taxonomy" id="1538716"/>
    <lineage>
        <taxon>Eukaryota</taxon>
        <taxon>Metazoa</taxon>
        <taxon>Ecdysozoa</taxon>
        <taxon>Nematoda</taxon>
        <taxon>Chromadorea</taxon>
        <taxon>Rhabditida</taxon>
        <taxon>Rhabditina</taxon>
        <taxon>Diplogasteromorpha</taxon>
        <taxon>Diplogasteroidea</taxon>
        <taxon>Neodiplogasteridae</taxon>
        <taxon>Pristionchus</taxon>
    </lineage>
</organism>
<evidence type="ECO:0000256" key="5">
    <source>
        <dbReference type="SAM" id="Phobius"/>
    </source>
</evidence>
<name>A0AAV5VW75_9BILA</name>
<dbReference type="GO" id="GO:0012505">
    <property type="term" value="C:endomembrane system"/>
    <property type="evidence" value="ECO:0007669"/>
    <property type="project" value="UniProtKB-SubCell"/>
</dbReference>
<proteinExistence type="predicted"/>
<dbReference type="AlphaFoldDB" id="A0AAV5VW75"/>
<sequence length="216" mass="24478">LSHFYILSRPNPFLLVWNNVFLSLQMSSLRPGSFSDPRYKCMCGLIHVVTATQICLALYVAASTFSVIFGSKDLLTWLLVPLFVVSLSAYGFATERHKYLYPFLIITVVHQFVSLIMAFIVVCFAMINFDSLKKIIAHSLGSRDEPSISLCLSLISLTVLICIAVAIFHVWQAVVIYRCLEFYEDRVSLLEGSRWREEEATVADWTTERQCTTGTV</sequence>
<evidence type="ECO:0000313" key="6">
    <source>
        <dbReference type="EMBL" id="GMT23887.1"/>
    </source>
</evidence>
<feature type="transmembrane region" description="Helical" evidence="5">
    <location>
        <begin position="74"/>
        <end position="93"/>
    </location>
</feature>
<evidence type="ECO:0000256" key="3">
    <source>
        <dbReference type="ARBA" id="ARBA00022989"/>
    </source>
</evidence>
<comment type="subcellular location">
    <subcellularLocation>
        <location evidence="1">Endomembrane system</location>
        <topology evidence="1">Multi-pass membrane protein</topology>
    </subcellularLocation>
</comment>
<evidence type="ECO:0008006" key="8">
    <source>
        <dbReference type="Google" id="ProtNLM"/>
    </source>
</evidence>
<protein>
    <recommendedName>
        <fullName evidence="8">Transmembrane protein</fullName>
    </recommendedName>
</protein>
<feature type="transmembrane region" description="Helical" evidence="5">
    <location>
        <begin position="147"/>
        <end position="171"/>
    </location>
</feature>
<dbReference type="PANTHER" id="PTHR12479">
    <property type="entry name" value="LYSOSOMAL-ASSOCIATED TRANSMEMBRANE PROTEIN"/>
    <property type="match status" value="1"/>
</dbReference>
<dbReference type="PANTHER" id="PTHR12479:SF20">
    <property type="entry name" value="PROTEIN CBG06040"/>
    <property type="match status" value="1"/>
</dbReference>
<dbReference type="Proteomes" id="UP001432322">
    <property type="component" value="Unassembled WGS sequence"/>
</dbReference>
<dbReference type="EMBL" id="BTSY01000004">
    <property type="protein sequence ID" value="GMT23887.1"/>
    <property type="molecule type" value="Genomic_DNA"/>
</dbReference>
<keyword evidence="2 5" id="KW-0812">Transmembrane</keyword>
<evidence type="ECO:0000256" key="2">
    <source>
        <dbReference type="ARBA" id="ARBA00022692"/>
    </source>
</evidence>
<dbReference type="InterPro" id="IPR051115">
    <property type="entry name" value="LAPTM_transporter"/>
</dbReference>
<feature type="transmembrane region" description="Helical" evidence="5">
    <location>
        <begin position="100"/>
        <end position="127"/>
    </location>
</feature>
<evidence type="ECO:0000313" key="7">
    <source>
        <dbReference type="Proteomes" id="UP001432322"/>
    </source>
</evidence>
<keyword evidence="7" id="KW-1185">Reference proteome</keyword>
<feature type="non-terminal residue" evidence="6">
    <location>
        <position position="1"/>
    </location>
</feature>
<reference evidence="6" key="1">
    <citation type="submission" date="2023-10" db="EMBL/GenBank/DDBJ databases">
        <title>Genome assembly of Pristionchus species.</title>
        <authorList>
            <person name="Yoshida K."/>
            <person name="Sommer R.J."/>
        </authorList>
    </citation>
    <scope>NUCLEOTIDE SEQUENCE</scope>
    <source>
        <strain evidence="6">RS5133</strain>
    </source>
</reference>